<evidence type="ECO:0000313" key="2">
    <source>
        <dbReference type="EMBL" id="PRQ04240.1"/>
    </source>
</evidence>
<protein>
    <submittedName>
        <fullName evidence="2">Uncharacterized protein</fullName>
    </submittedName>
</protein>
<keyword evidence="3" id="KW-1185">Reference proteome</keyword>
<reference evidence="2 3" key="1">
    <citation type="submission" date="2018-03" db="EMBL/GenBank/DDBJ databases">
        <title>Draft Genome Sequences of the Obligatory Marine Myxobacteria Enhygromyxa salina SWB005.</title>
        <authorList>
            <person name="Poehlein A."/>
            <person name="Moghaddam J.A."/>
            <person name="Harms H."/>
            <person name="Alanjari M."/>
            <person name="Koenig G.M."/>
            <person name="Daniel R."/>
            <person name="Schaeberle T.F."/>
        </authorList>
    </citation>
    <scope>NUCLEOTIDE SEQUENCE [LARGE SCALE GENOMIC DNA]</scope>
    <source>
        <strain evidence="2 3">SWB005</strain>
    </source>
</reference>
<dbReference type="Proteomes" id="UP000237968">
    <property type="component" value="Unassembled WGS sequence"/>
</dbReference>
<evidence type="ECO:0000313" key="3">
    <source>
        <dbReference type="Proteomes" id="UP000237968"/>
    </source>
</evidence>
<organism evidence="2 3">
    <name type="scientific">Enhygromyxa salina</name>
    <dbReference type="NCBI Taxonomy" id="215803"/>
    <lineage>
        <taxon>Bacteria</taxon>
        <taxon>Pseudomonadati</taxon>
        <taxon>Myxococcota</taxon>
        <taxon>Polyangia</taxon>
        <taxon>Nannocystales</taxon>
        <taxon>Nannocystaceae</taxon>
        <taxon>Enhygromyxa</taxon>
    </lineage>
</organism>
<dbReference type="AlphaFoldDB" id="A0A2S9YGK7"/>
<gene>
    <name evidence="2" type="ORF">ENSA5_09500</name>
</gene>
<proteinExistence type="predicted"/>
<feature type="compositionally biased region" description="Basic and acidic residues" evidence="1">
    <location>
        <begin position="75"/>
        <end position="85"/>
    </location>
</feature>
<dbReference type="EMBL" id="PVNK01000048">
    <property type="protein sequence ID" value="PRQ04240.1"/>
    <property type="molecule type" value="Genomic_DNA"/>
</dbReference>
<accession>A0A2S9YGK7</accession>
<name>A0A2S9YGK7_9BACT</name>
<feature type="region of interest" description="Disordered" evidence="1">
    <location>
        <begin position="73"/>
        <end position="95"/>
    </location>
</feature>
<sequence length="95" mass="9776">MVSEALPGLPGPGLEDLWVTSHPVAGGSARVDALGPAHAESKTGPQGVFSIALTEAREHVIVVRADPTGPALAARRIDTGPDAPRDQLILTVPQQ</sequence>
<evidence type="ECO:0000256" key="1">
    <source>
        <dbReference type="SAM" id="MobiDB-lite"/>
    </source>
</evidence>
<comment type="caution">
    <text evidence="2">The sequence shown here is derived from an EMBL/GenBank/DDBJ whole genome shotgun (WGS) entry which is preliminary data.</text>
</comment>